<gene>
    <name evidence="1" type="ORF">D1224_02455</name>
</gene>
<protein>
    <submittedName>
        <fullName evidence="1">Uncharacterized protein</fullName>
    </submittedName>
</protein>
<comment type="caution">
    <text evidence="1">The sequence shown here is derived from an EMBL/GenBank/DDBJ whole genome shotgun (WGS) entry which is preliminary data.</text>
</comment>
<organism evidence="1 2">
    <name type="scientific">Henriciella barbarensis</name>
    <dbReference type="NCBI Taxonomy" id="86342"/>
    <lineage>
        <taxon>Bacteria</taxon>
        <taxon>Pseudomonadati</taxon>
        <taxon>Pseudomonadota</taxon>
        <taxon>Alphaproteobacteria</taxon>
        <taxon>Hyphomonadales</taxon>
        <taxon>Hyphomonadaceae</taxon>
        <taxon>Henriciella</taxon>
    </lineage>
</organism>
<evidence type="ECO:0000313" key="2">
    <source>
        <dbReference type="Proteomes" id="UP000265431"/>
    </source>
</evidence>
<dbReference type="Proteomes" id="UP000265431">
    <property type="component" value="Unassembled WGS sequence"/>
</dbReference>
<sequence length="137" mass="15530">MSLLQTFLARAALPFKSKKPLVDLGERRPSTNTSHGHDDWLFEDERPVVGNTDVFSRLTASLCRLRNCLVDIANAAPIIEVRPSHYRVEFSDHCGLEDDVMFDDELFDRPAAYRPERSEPSWLDNLLFDRSAGLAPA</sequence>
<proteinExistence type="predicted"/>
<dbReference type="OrthoDB" id="7632007at2"/>
<reference evidence="1 2" key="1">
    <citation type="submission" date="2018-08" db="EMBL/GenBank/DDBJ databases">
        <title>Henriciella mobilis sp. nov., isolated from seawater.</title>
        <authorList>
            <person name="Cheng H."/>
            <person name="Wu Y.-H."/>
            <person name="Xu X.-W."/>
            <person name="Guo L.-L."/>
        </authorList>
    </citation>
    <scope>NUCLEOTIDE SEQUENCE [LARGE SCALE GENOMIC DNA]</scope>
    <source>
        <strain evidence="1 2">CCUG66934</strain>
    </source>
</reference>
<name>A0A399R3B8_9PROT</name>
<accession>A0A399R3B8</accession>
<dbReference type="AlphaFoldDB" id="A0A399R3B8"/>
<keyword evidence="2" id="KW-1185">Reference proteome</keyword>
<evidence type="ECO:0000313" key="1">
    <source>
        <dbReference type="EMBL" id="RIJ25996.1"/>
    </source>
</evidence>
<dbReference type="RefSeq" id="WP_119378345.1">
    <property type="nucleotide sequence ID" value="NZ_QWGB01000004.1"/>
</dbReference>
<dbReference type="EMBL" id="QWGB01000004">
    <property type="protein sequence ID" value="RIJ25996.1"/>
    <property type="molecule type" value="Genomic_DNA"/>
</dbReference>